<reference evidence="2 3" key="1">
    <citation type="journal article" date="2017" name="G3 (Bethesda)">
        <title>The Physical Genome Mapping of Anopheles albimanus Corrected Scaffold Misassemblies and Identified Interarm Rearrangements in Genus Anopheles.</title>
        <authorList>
            <person name="Artemov G.N."/>
            <person name="Peery A.N."/>
            <person name="Jiang X."/>
            <person name="Tu Z."/>
            <person name="Stegniy V.N."/>
            <person name="Sharakhova M.V."/>
            <person name="Sharakhov I.V."/>
        </authorList>
    </citation>
    <scope>NUCLEOTIDE SEQUENCE [LARGE SCALE GENOMIC DNA]</scope>
    <source>
        <strain evidence="2 3">ALBI9_A</strain>
    </source>
</reference>
<dbReference type="EnsemblMetazoa" id="AALB009624-RA">
    <property type="protein sequence ID" value="AALB009624-PA"/>
    <property type="gene ID" value="AALB009624"/>
</dbReference>
<proteinExistence type="predicted"/>
<evidence type="ECO:0000313" key="2">
    <source>
        <dbReference type="EnsemblMetazoa" id="AALB009624-PA"/>
    </source>
</evidence>
<accession>A0A8W7JZG0</accession>
<keyword evidence="3" id="KW-1185">Reference proteome</keyword>
<evidence type="ECO:0000256" key="1">
    <source>
        <dbReference type="SAM" id="MobiDB-lite"/>
    </source>
</evidence>
<organism evidence="2 3">
    <name type="scientific">Anopheles albimanus</name>
    <name type="common">New world malaria mosquito</name>
    <dbReference type="NCBI Taxonomy" id="7167"/>
    <lineage>
        <taxon>Eukaryota</taxon>
        <taxon>Metazoa</taxon>
        <taxon>Ecdysozoa</taxon>
        <taxon>Arthropoda</taxon>
        <taxon>Hexapoda</taxon>
        <taxon>Insecta</taxon>
        <taxon>Pterygota</taxon>
        <taxon>Neoptera</taxon>
        <taxon>Endopterygota</taxon>
        <taxon>Diptera</taxon>
        <taxon>Nematocera</taxon>
        <taxon>Culicoidea</taxon>
        <taxon>Culicidae</taxon>
        <taxon>Anophelinae</taxon>
        <taxon>Anopheles</taxon>
    </lineage>
</organism>
<protein>
    <submittedName>
        <fullName evidence="2">Uncharacterized protein</fullName>
    </submittedName>
</protein>
<reference evidence="2" key="2">
    <citation type="submission" date="2022-08" db="UniProtKB">
        <authorList>
            <consortium name="EnsemblMetazoa"/>
        </authorList>
    </citation>
    <scope>IDENTIFICATION</scope>
    <source>
        <strain evidence="2">STECLA/ALBI9_A</strain>
    </source>
</reference>
<feature type="region of interest" description="Disordered" evidence="1">
    <location>
        <begin position="23"/>
        <end position="56"/>
    </location>
</feature>
<feature type="compositionally biased region" description="Basic residues" evidence="1">
    <location>
        <begin position="38"/>
        <end position="48"/>
    </location>
</feature>
<name>A0A8W7JZG0_ANOAL</name>
<dbReference type="Proteomes" id="UP000069272">
    <property type="component" value="Chromosome 2R"/>
</dbReference>
<sequence length="111" mass="12033">MLRKDLQTITMNVGDLTEYSAKKAATDASADGTVPSAKKPRAAIKRSKGASPRQEKMVALSKTSLDHQIRYLFNRMLELNEATASELAKAEASGILEVIQPTSTAHQMDSV</sequence>
<evidence type="ECO:0000313" key="3">
    <source>
        <dbReference type="Proteomes" id="UP000069272"/>
    </source>
</evidence>
<dbReference type="AlphaFoldDB" id="A0A8W7JZG0"/>